<name>A0A3S3Y6H3_9RHOB</name>
<keyword evidence="3" id="KW-1185">Reference proteome</keyword>
<feature type="domain" description="AAA+ ATPase" evidence="1">
    <location>
        <begin position="171"/>
        <end position="326"/>
    </location>
</feature>
<dbReference type="SMART" id="SM00382">
    <property type="entry name" value="AAA"/>
    <property type="match status" value="1"/>
</dbReference>
<dbReference type="GO" id="GO:0016887">
    <property type="term" value="F:ATP hydrolysis activity"/>
    <property type="evidence" value="ECO:0007669"/>
    <property type="project" value="InterPro"/>
</dbReference>
<evidence type="ECO:0000313" key="3">
    <source>
        <dbReference type="Proteomes" id="UP000287168"/>
    </source>
</evidence>
<dbReference type="InterPro" id="IPR003959">
    <property type="entry name" value="ATPase_AAA_core"/>
</dbReference>
<dbReference type="GO" id="GO:0005524">
    <property type="term" value="F:ATP binding"/>
    <property type="evidence" value="ECO:0007669"/>
    <property type="project" value="InterPro"/>
</dbReference>
<dbReference type="RefSeq" id="WP_128491045.1">
    <property type="nucleotide sequence ID" value="NZ_JBHLXB010000108.1"/>
</dbReference>
<dbReference type="InterPro" id="IPR027417">
    <property type="entry name" value="P-loop_NTPase"/>
</dbReference>
<dbReference type="InterPro" id="IPR003593">
    <property type="entry name" value="AAA+_ATPase"/>
</dbReference>
<dbReference type="OrthoDB" id="5297432at2"/>
<organism evidence="2 3">
    <name type="scientific">Falsigemmobacter intermedius</name>
    <dbReference type="NCBI Taxonomy" id="1553448"/>
    <lineage>
        <taxon>Bacteria</taxon>
        <taxon>Pseudomonadati</taxon>
        <taxon>Pseudomonadota</taxon>
        <taxon>Alphaproteobacteria</taxon>
        <taxon>Rhodobacterales</taxon>
        <taxon>Paracoccaceae</taxon>
        <taxon>Falsigemmobacter</taxon>
    </lineage>
</organism>
<dbReference type="InterPro" id="IPR027065">
    <property type="entry name" value="Lon_Prtase"/>
</dbReference>
<dbReference type="Pfam" id="PF00004">
    <property type="entry name" value="AAA"/>
    <property type="match status" value="1"/>
</dbReference>
<proteinExistence type="predicted"/>
<dbReference type="AlphaFoldDB" id="A0A3S3Y6H3"/>
<evidence type="ECO:0000259" key="1">
    <source>
        <dbReference type="SMART" id="SM00382"/>
    </source>
</evidence>
<dbReference type="GO" id="GO:0004176">
    <property type="term" value="F:ATP-dependent peptidase activity"/>
    <property type="evidence" value="ECO:0007669"/>
    <property type="project" value="InterPro"/>
</dbReference>
<sequence>MTLTTHTARVLLTDLPAQPDLTEREIRERLTATLVRIRARRPKAGQNAGRLFDMGSEQIVDDLNELLYADADDAAPLSMADQAKIHDRAKRYIIRRNASLNSSLSHLKDPERKVLLAAAAAGFRATGVLSGDQVDERIAALHADFPWLAPASVAVMQHLRLRCAPAARPAHLPPLLLVGPPGVAKSTWARRLADIFSLVPVLIDIGATSGATFAISGVERGWSSAAPGRVISTMLRERVANPVVILDEIDKIPDSVGTNRGSFPSAFEVLKSMIEPASAGNWICPFYQLPFDLTGVSWIMTTNSIDHLPPAFLDRVRVIEVGRPSEGQLMKLAAQLVAQQMDGSDHEQVLELIRGMLHQRQRSHRITSLRTLQKMIESLCARLTAPGFMH</sequence>
<dbReference type="EMBL" id="SBLC01000106">
    <property type="protein sequence ID" value="RWY34456.1"/>
    <property type="molecule type" value="Genomic_DNA"/>
</dbReference>
<gene>
    <name evidence="2" type="ORF">EP867_19245</name>
</gene>
<dbReference type="GO" id="GO:0004252">
    <property type="term" value="F:serine-type endopeptidase activity"/>
    <property type="evidence" value="ECO:0007669"/>
    <property type="project" value="InterPro"/>
</dbReference>
<dbReference type="GO" id="GO:0030163">
    <property type="term" value="P:protein catabolic process"/>
    <property type="evidence" value="ECO:0007669"/>
    <property type="project" value="InterPro"/>
</dbReference>
<evidence type="ECO:0000313" key="2">
    <source>
        <dbReference type="EMBL" id="RWY34456.1"/>
    </source>
</evidence>
<dbReference type="Gene3D" id="3.40.50.300">
    <property type="entry name" value="P-loop containing nucleotide triphosphate hydrolases"/>
    <property type="match status" value="1"/>
</dbReference>
<accession>A0A3S3Y6H3</accession>
<dbReference type="SUPFAM" id="SSF52540">
    <property type="entry name" value="P-loop containing nucleoside triphosphate hydrolases"/>
    <property type="match status" value="1"/>
</dbReference>
<reference evidence="2 3" key="1">
    <citation type="journal article" date="2015" name="Int. J. Syst. Evol. Microbiol.">
        <title>Gemmobacter intermedius sp. nov., isolated from a white stork (Ciconia ciconia).</title>
        <authorList>
            <person name="Kampfer P."/>
            <person name="Jerzak L."/>
            <person name="Wilharm G."/>
            <person name="Golke J."/>
            <person name="Busse H.J."/>
            <person name="Glaeser S.P."/>
        </authorList>
    </citation>
    <scope>NUCLEOTIDE SEQUENCE [LARGE SCALE GENOMIC DNA]</scope>
    <source>
        <strain evidence="2 3">119/4</strain>
    </source>
</reference>
<dbReference type="Proteomes" id="UP000287168">
    <property type="component" value="Unassembled WGS sequence"/>
</dbReference>
<protein>
    <submittedName>
        <fullName evidence="2">AAA family ATPase</fullName>
    </submittedName>
</protein>
<dbReference type="PANTHER" id="PTHR10046">
    <property type="entry name" value="ATP DEPENDENT LON PROTEASE FAMILY MEMBER"/>
    <property type="match status" value="1"/>
</dbReference>
<comment type="caution">
    <text evidence="2">The sequence shown here is derived from an EMBL/GenBank/DDBJ whole genome shotgun (WGS) entry which is preliminary data.</text>
</comment>